<dbReference type="AlphaFoldDB" id="A0ABD4RFD9"/>
<protein>
    <submittedName>
        <fullName evidence="2">ROK family protein</fullName>
    </submittedName>
</protein>
<evidence type="ECO:0000313" key="3">
    <source>
        <dbReference type="Proteomes" id="UP000775179"/>
    </source>
</evidence>
<evidence type="ECO:0000313" key="2">
    <source>
        <dbReference type="EMBL" id="MBX7289898.1"/>
    </source>
</evidence>
<dbReference type="Pfam" id="PF00480">
    <property type="entry name" value="ROK"/>
    <property type="match status" value="1"/>
</dbReference>
<comment type="similarity">
    <text evidence="1">Belongs to the ROK (NagC/XylR) family.</text>
</comment>
<dbReference type="InterPro" id="IPR043129">
    <property type="entry name" value="ATPase_NBD"/>
</dbReference>
<accession>A0ABD4RFD9</accession>
<dbReference type="PANTHER" id="PTHR18964">
    <property type="entry name" value="ROK (REPRESSOR, ORF, KINASE) FAMILY"/>
    <property type="match status" value="1"/>
</dbReference>
<proteinExistence type="inferred from homology"/>
<dbReference type="Proteomes" id="UP000775179">
    <property type="component" value="Unassembled WGS sequence"/>
</dbReference>
<dbReference type="Gene3D" id="3.30.420.40">
    <property type="match status" value="2"/>
</dbReference>
<dbReference type="PANTHER" id="PTHR18964:SF149">
    <property type="entry name" value="BIFUNCTIONAL UDP-N-ACETYLGLUCOSAMINE 2-EPIMERASE_N-ACETYLMANNOSAMINE KINASE"/>
    <property type="match status" value="1"/>
</dbReference>
<dbReference type="RefSeq" id="WP_021874754.1">
    <property type="nucleotide sequence ID" value="NZ_CP018624.1"/>
</dbReference>
<name>A0ABD4RFD9_9CLOT</name>
<gene>
    <name evidence="2" type="ORF">K4H94_02385</name>
</gene>
<dbReference type="SUPFAM" id="SSF53067">
    <property type="entry name" value="Actin-like ATPase domain"/>
    <property type="match status" value="1"/>
</dbReference>
<dbReference type="EMBL" id="JAIFTX010000004">
    <property type="protein sequence ID" value="MBX7289898.1"/>
    <property type="molecule type" value="Genomic_DNA"/>
</dbReference>
<reference evidence="2 3" key="1">
    <citation type="submission" date="2021-08" db="EMBL/GenBank/DDBJ databases">
        <title>Genome sequence analysis of Clostridium chauvoei strains of European origin and evaluation of typing options for outbreak investigations.</title>
        <authorList>
            <person name="Abdel-Glil M."/>
            <person name="Thomas P."/>
            <person name="Seyboldt C."/>
        </authorList>
    </citation>
    <scope>NUCLEOTIDE SEQUENCE [LARGE SCALE GENOMIC DNA]</scope>
    <source>
        <strain evidence="2 3">S0260-09</strain>
    </source>
</reference>
<comment type="caution">
    <text evidence="2">The sequence shown here is derived from an EMBL/GenBank/DDBJ whole genome shotgun (WGS) entry which is preliminary data.</text>
</comment>
<organism evidence="2 3">
    <name type="scientific">Clostridium chauvoei</name>
    <dbReference type="NCBI Taxonomy" id="46867"/>
    <lineage>
        <taxon>Bacteria</taxon>
        <taxon>Bacillati</taxon>
        <taxon>Bacillota</taxon>
        <taxon>Clostridia</taxon>
        <taxon>Eubacteriales</taxon>
        <taxon>Clostridiaceae</taxon>
        <taxon>Clostridium</taxon>
    </lineage>
</organism>
<evidence type="ECO:0000256" key="1">
    <source>
        <dbReference type="ARBA" id="ARBA00006479"/>
    </source>
</evidence>
<dbReference type="InterPro" id="IPR000600">
    <property type="entry name" value="ROK"/>
</dbReference>
<dbReference type="KEGG" id="cchv:BTM20_02730"/>
<dbReference type="GeneID" id="66300766"/>
<dbReference type="CDD" id="cd24068">
    <property type="entry name" value="ASKHA_NBD_ROK_FnNanK-like"/>
    <property type="match status" value="1"/>
</dbReference>
<sequence>MDKKFVVAVDLGGTKIYTALVDLEGNIVKEKVVKTEAEKGDLAIVSNIKSTINFVLDGVNIEDVKAIGIGSPGPLDVKKGLIVAPPNLPFKNFNIVENLNNEFNLPVFLDNDANAATLAEFMFGIGKGTENMVYVTVSTGIGGGAILNGKIYRGSTSNAVEVGHTTVKGDGPRCGCGNKGCGERMASGTAIMKRAEEAVNSNAETSLKKYDKVTAKEVFDEAKNGDTVAQDILDEALSYLGIIVANVANTFDPDMIVLGGGVINGGDIVLETVKKVVKNRCLGIVAENCKIEKSNLEGKSGVLGAAALAISEVNKIVNNFNY</sequence>